<dbReference type="AlphaFoldDB" id="A0A1X0DKH1"/>
<sequence>MTTLSKRRPAVGDRRPHTRLGNIVIPKSVKPTRIASSFDVFDFEPGARGRNPAGSGSTKPSTSQVGE</sequence>
<dbReference type="InterPro" id="IPR018170">
    <property type="entry name" value="Aldo/ket_reductase_CS"/>
</dbReference>
<evidence type="ECO:0000256" key="1">
    <source>
        <dbReference type="SAM" id="MobiDB-lite"/>
    </source>
</evidence>
<name>A0A1X0DKH1_MYCHE</name>
<dbReference type="GO" id="GO:0016491">
    <property type="term" value="F:oxidoreductase activity"/>
    <property type="evidence" value="ECO:0007669"/>
    <property type="project" value="InterPro"/>
</dbReference>
<gene>
    <name evidence="2" type="ORF">BST25_13650</name>
</gene>
<dbReference type="PROSITE" id="PS00063">
    <property type="entry name" value="ALDOKETO_REDUCTASE_3"/>
    <property type="match status" value="1"/>
</dbReference>
<keyword evidence="3" id="KW-1185">Reference proteome</keyword>
<proteinExistence type="predicted"/>
<feature type="compositionally biased region" description="Polar residues" evidence="1">
    <location>
        <begin position="54"/>
        <end position="67"/>
    </location>
</feature>
<evidence type="ECO:0000313" key="2">
    <source>
        <dbReference type="EMBL" id="ORA72878.1"/>
    </source>
</evidence>
<accession>A0A1X0DKH1</accession>
<organism evidence="2 3">
    <name type="scientific">Mycobacterium heidelbergense</name>
    <dbReference type="NCBI Taxonomy" id="53376"/>
    <lineage>
        <taxon>Bacteria</taxon>
        <taxon>Bacillati</taxon>
        <taxon>Actinomycetota</taxon>
        <taxon>Actinomycetes</taxon>
        <taxon>Mycobacteriales</taxon>
        <taxon>Mycobacteriaceae</taxon>
        <taxon>Mycobacterium</taxon>
        <taxon>Mycobacterium simiae complex</taxon>
    </lineage>
</organism>
<dbReference type="STRING" id="53376.BST25_13650"/>
<dbReference type="Proteomes" id="UP000192566">
    <property type="component" value="Unassembled WGS sequence"/>
</dbReference>
<dbReference type="OrthoDB" id="9804790at2"/>
<protein>
    <submittedName>
        <fullName evidence="2">Uncharacterized protein</fullName>
    </submittedName>
</protein>
<reference evidence="2 3" key="1">
    <citation type="submission" date="2017-02" db="EMBL/GenBank/DDBJ databases">
        <title>The new phylogeny of genus Mycobacterium.</title>
        <authorList>
            <person name="Tortoli E."/>
            <person name="Trovato A."/>
            <person name="Cirillo D.M."/>
        </authorList>
    </citation>
    <scope>NUCLEOTIDE SEQUENCE [LARGE SCALE GENOMIC DNA]</scope>
    <source>
        <strain evidence="2 3">DSM 44471</strain>
    </source>
</reference>
<dbReference type="EMBL" id="MVHR01000018">
    <property type="protein sequence ID" value="ORA72878.1"/>
    <property type="molecule type" value="Genomic_DNA"/>
</dbReference>
<evidence type="ECO:0000313" key="3">
    <source>
        <dbReference type="Proteomes" id="UP000192566"/>
    </source>
</evidence>
<comment type="caution">
    <text evidence="2">The sequence shown here is derived from an EMBL/GenBank/DDBJ whole genome shotgun (WGS) entry which is preliminary data.</text>
</comment>
<feature type="region of interest" description="Disordered" evidence="1">
    <location>
        <begin position="41"/>
        <end position="67"/>
    </location>
</feature>